<keyword evidence="2" id="KW-0472">Membrane</keyword>
<dbReference type="RefSeq" id="WP_317505690.1">
    <property type="nucleotide sequence ID" value="NZ_JAWLKI010000040.1"/>
</dbReference>
<dbReference type="Proteomes" id="UP001185779">
    <property type="component" value="Unassembled WGS sequence"/>
</dbReference>
<evidence type="ECO:0000256" key="2">
    <source>
        <dbReference type="SAM" id="Phobius"/>
    </source>
</evidence>
<evidence type="ECO:0000256" key="1">
    <source>
        <dbReference type="SAM" id="MobiDB-lite"/>
    </source>
</evidence>
<gene>
    <name evidence="3" type="ORF">R3P94_22305</name>
</gene>
<name>A0ABU4DJS3_9ACTN</name>
<feature type="transmembrane region" description="Helical" evidence="2">
    <location>
        <begin position="132"/>
        <end position="151"/>
    </location>
</feature>
<dbReference type="EMBL" id="JAWLKI010000040">
    <property type="protein sequence ID" value="MDV6309999.1"/>
    <property type="molecule type" value="Genomic_DNA"/>
</dbReference>
<accession>A0ABU4DJS3</accession>
<keyword evidence="2" id="KW-1133">Transmembrane helix</keyword>
<evidence type="ECO:0000313" key="4">
    <source>
        <dbReference type="Proteomes" id="UP001185779"/>
    </source>
</evidence>
<keyword evidence="2" id="KW-0812">Transmembrane</keyword>
<protein>
    <submittedName>
        <fullName evidence="3">Uncharacterized protein</fullName>
    </submittedName>
</protein>
<feature type="transmembrane region" description="Helical" evidence="2">
    <location>
        <begin position="189"/>
        <end position="210"/>
    </location>
</feature>
<feature type="compositionally biased region" description="Basic and acidic residues" evidence="1">
    <location>
        <begin position="60"/>
        <end position="73"/>
    </location>
</feature>
<comment type="caution">
    <text evidence="3">The sequence shown here is derived from an EMBL/GenBank/DDBJ whole genome shotgun (WGS) entry which is preliminary data.</text>
</comment>
<feature type="transmembrane region" description="Helical" evidence="2">
    <location>
        <begin position="86"/>
        <end position="112"/>
    </location>
</feature>
<evidence type="ECO:0000313" key="3">
    <source>
        <dbReference type="EMBL" id="MDV6309999.1"/>
    </source>
</evidence>
<feature type="region of interest" description="Disordered" evidence="1">
    <location>
        <begin position="1"/>
        <end position="74"/>
    </location>
</feature>
<feature type="transmembrane region" description="Helical" evidence="2">
    <location>
        <begin position="163"/>
        <end position="183"/>
    </location>
</feature>
<proteinExistence type="predicted"/>
<organism evidence="3 4">
    <name type="scientific">Gordonia amicalis</name>
    <dbReference type="NCBI Taxonomy" id="89053"/>
    <lineage>
        <taxon>Bacteria</taxon>
        <taxon>Bacillati</taxon>
        <taxon>Actinomycetota</taxon>
        <taxon>Actinomycetes</taxon>
        <taxon>Mycobacteriales</taxon>
        <taxon>Gordoniaceae</taxon>
        <taxon>Gordonia</taxon>
    </lineage>
</organism>
<keyword evidence="4" id="KW-1185">Reference proteome</keyword>
<reference evidence="3 4" key="1">
    <citation type="submission" date="2023-10" db="EMBL/GenBank/DDBJ databases">
        <title>Development of a sustainable strategy for remediation of hydrocarbon-contaminated territories based on the waste exchange concept.</title>
        <authorList>
            <person name="Krivoruchko A."/>
        </authorList>
    </citation>
    <scope>NUCLEOTIDE SEQUENCE [LARGE SCALE GENOMIC DNA]</scope>
    <source>
        <strain evidence="3 4">IEGM 1266</strain>
    </source>
</reference>
<sequence>MSASPRQPGTGPRPLAYSALPEHDPTTRLQPPNAAFDEPAPYPASASPATPQWLTPEPARAFDDHDGRGEPDPPVRPGLFVGHPASFAAGVVVTAVAVAMTVWLAVYCANSVLTQIDPASDWFRPPVPTGEAVGWSVVGVLAAAALLLVLMATVEPPRTYYRWMMVLVTGVVMATVYTATGTIYWQHAIAPLVVVVIAAVSTSVGIRLVGSQRALRSLNQRTPIRPNVPVQRWQDHR</sequence>